<organism evidence="12">
    <name type="scientific">Lygus hesperus</name>
    <name type="common">Western plant bug</name>
    <dbReference type="NCBI Taxonomy" id="30085"/>
    <lineage>
        <taxon>Eukaryota</taxon>
        <taxon>Metazoa</taxon>
        <taxon>Ecdysozoa</taxon>
        <taxon>Arthropoda</taxon>
        <taxon>Hexapoda</taxon>
        <taxon>Insecta</taxon>
        <taxon>Pterygota</taxon>
        <taxon>Neoptera</taxon>
        <taxon>Paraneoptera</taxon>
        <taxon>Hemiptera</taxon>
        <taxon>Heteroptera</taxon>
        <taxon>Panheteroptera</taxon>
        <taxon>Cimicomorpha</taxon>
        <taxon>Miridae</taxon>
        <taxon>Mirini</taxon>
        <taxon>Lygus</taxon>
    </lineage>
</organism>
<dbReference type="Gene3D" id="2.30.30.100">
    <property type="match status" value="1"/>
</dbReference>
<dbReference type="GO" id="GO:0008380">
    <property type="term" value="P:RNA splicing"/>
    <property type="evidence" value="ECO:0007669"/>
    <property type="project" value="UniProtKB-KW"/>
</dbReference>
<dbReference type="PANTHER" id="PTHR12777">
    <property type="entry name" value="SMALL NUCLEAR RIBONUCLEOPROTEIN SM D2"/>
    <property type="match status" value="1"/>
</dbReference>
<keyword evidence="5 9" id="KW-0507">mRNA processing</keyword>
<dbReference type="InterPro" id="IPR047575">
    <property type="entry name" value="Sm"/>
</dbReference>
<accession>A0A0A9Y623</accession>
<keyword evidence="6 9" id="KW-0508">mRNA splicing</keyword>
<dbReference type="InterPro" id="IPR010920">
    <property type="entry name" value="LSM_dom_sf"/>
</dbReference>
<reference evidence="12" key="1">
    <citation type="journal article" date="2014" name="PLoS ONE">
        <title>Transcriptome-Based Identification of ABC Transporters in the Western Tarnished Plant Bug Lygus hesperus.</title>
        <authorList>
            <person name="Hull J.J."/>
            <person name="Chaney K."/>
            <person name="Geib S.M."/>
            <person name="Fabrick J.A."/>
            <person name="Brent C.S."/>
            <person name="Walsh D."/>
            <person name="Lavine L.C."/>
        </authorList>
    </citation>
    <scope>NUCLEOTIDE SEQUENCE</scope>
</reference>
<reference evidence="13" key="3">
    <citation type="journal article" date="2016" name="Gigascience">
        <title>De novo construction of an expanded transcriptome assembly for the western tarnished plant bug, Lygus hesperus.</title>
        <authorList>
            <person name="Tassone E.E."/>
            <person name="Geib S.M."/>
            <person name="Hall B."/>
            <person name="Fabrick J.A."/>
            <person name="Brent C.S."/>
            <person name="Hull J.J."/>
        </authorList>
    </citation>
    <scope>NUCLEOTIDE SEQUENCE</scope>
</reference>
<evidence type="ECO:0000256" key="4">
    <source>
        <dbReference type="ARBA" id="ARBA00022490"/>
    </source>
</evidence>
<evidence type="ECO:0000313" key="13">
    <source>
        <dbReference type="EMBL" id="JAQ07521.1"/>
    </source>
</evidence>
<dbReference type="AlphaFoldDB" id="A0A0A9Y623"/>
<dbReference type="EMBL" id="GDHC01011108">
    <property type="protein sequence ID" value="JAQ07521.1"/>
    <property type="molecule type" value="Transcribed_RNA"/>
</dbReference>
<evidence type="ECO:0000313" key="12">
    <source>
        <dbReference type="EMBL" id="JAG27599.1"/>
    </source>
</evidence>
<evidence type="ECO:0000256" key="10">
    <source>
        <dbReference type="SAM" id="MobiDB-lite"/>
    </source>
</evidence>
<dbReference type="PROSITE" id="PS52002">
    <property type="entry name" value="SM"/>
    <property type="match status" value="1"/>
</dbReference>
<evidence type="ECO:0000256" key="3">
    <source>
        <dbReference type="ARBA" id="ARBA00008146"/>
    </source>
</evidence>
<comment type="similarity">
    <text evidence="3 9">Belongs to the snRNP core protein family.</text>
</comment>
<feature type="region of interest" description="Disordered" evidence="10">
    <location>
        <begin position="1"/>
        <end position="29"/>
    </location>
</feature>
<evidence type="ECO:0000259" key="11">
    <source>
        <dbReference type="PROSITE" id="PS52002"/>
    </source>
</evidence>
<dbReference type="InterPro" id="IPR001163">
    <property type="entry name" value="Sm_dom_euk/arc"/>
</dbReference>
<evidence type="ECO:0000256" key="8">
    <source>
        <dbReference type="ARBA" id="ARBA00023274"/>
    </source>
</evidence>
<feature type="domain" description="Sm" evidence="11">
    <location>
        <begin position="47"/>
        <end position="123"/>
    </location>
</feature>
<evidence type="ECO:0000256" key="5">
    <source>
        <dbReference type="ARBA" id="ARBA00022664"/>
    </source>
</evidence>
<protein>
    <recommendedName>
        <fullName evidence="9">Small nuclear ribonucleoprotein Sm D2</fullName>
        <shortName evidence="9">Sm-D2</shortName>
    </recommendedName>
    <alternativeName>
        <fullName evidence="9">snRNP core protein D2</fullName>
    </alternativeName>
</protein>
<dbReference type="GO" id="GO:0030532">
    <property type="term" value="C:small nuclear ribonucleoprotein complex"/>
    <property type="evidence" value="ECO:0007669"/>
    <property type="project" value="InterPro"/>
</dbReference>
<proteinExistence type="inferred from homology"/>
<evidence type="ECO:0000256" key="1">
    <source>
        <dbReference type="ARBA" id="ARBA00004123"/>
    </source>
</evidence>
<sequence>MSKADRKHQRSSEVDGAHATKMFKTEGANSNSVSTTKALLRTSVTEGPFSVLHSAMKENIRVFIQCRFNKSLLASVVAFDKHFNLVLQDVIELSGNEKEGQKQRSIRNLFLRGESVIFVVKLP</sequence>
<keyword evidence="8 9" id="KW-0687">Ribonucleoprotein</keyword>
<keyword evidence="4" id="KW-0963">Cytoplasm</keyword>
<dbReference type="GO" id="GO:0006397">
    <property type="term" value="P:mRNA processing"/>
    <property type="evidence" value="ECO:0007669"/>
    <property type="project" value="UniProtKB-KW"/>
</dbReference>
<dbReference type="Pfam" id="PF01423">
    <property type="entry name" value="LSM"/>
    <property type="match status" value="1"/>
</dbReference>
<dbReference type="EMBL" id="GBHO01016005">
    <property type="protein sequence ID" value="JAG27599.1"/>
    <property type="molecule type" value="Transcribed_RNA"/>
</dbReference>
<evidence type="ECO:0000256" key="6">
    <source>
        <dbReference type="ARBA" id="ARBA00023187"/>
    </source>
</evidence>
<name>A0A0A9Y623_LYGHE</name>
<dbReference type="GO" id="GO:0003723">
    <property type="term" value="F:RNA binding"/>
    <property type="evidence" value="ECO:0007669"/>
    <property type="project" value="InterPro"/>
</dbReference>
<evidence type="ECO:0000256" key="9">
    <source>
        <dbReference type="RuleBase" id="RU365051"/>
    </source>
</evidence>
<dbReference type="InterPro" id="IPR027248">
    <property type="entry name" value="Sm_D2"/>
</dbReference>
<dbReference type="GO" id="GO:0005829">
    <property type="term" value="C:cytosol"/>
    <property type="evidence" value="ECO:0007669"/>
    <property type="project" value="UniProtKB-SubCell"/>
</dbReference>
<evidence type="ECO:0000256" key="2">
    <source>
        <dbReference type="ARBA" id="ARBA00004514"/>
    </source>
</evidence>
<dbReference type="SMART" id="SM00651">
    <property type="entry name" value="Sm"/>
    <property type="match status" value="1"/>
</dbReference>
<comment type="subcellular location">
    <subcellularLocation>
        <location evidence="2">Cytoplasm</location>
        <location evidence="2">Cytosol</location>
    </subcellularLocation>
    <subcellularLocation>
        <location evidence="1 9">Nucleus</location>
    </subcellularLocation>
</comment>
<gene>
    <name evidence="12" type="primary">smd2</name>
    <name evidence="12" type="ORF">CM83_99597</name>
    <name evidence="13" type="ORF">g.95890</name>
</gene>
<dbReference type="SUPFAM" id="SSF50182">
    <property type="entry name" value="Sm-like ribonucleoproteins"/>
    <property type="match status" value="1"/>
</dbReference>
<keyword evidence="7 9" id="KW-0539">Nucleus</keyword>
<reference evidence="12" key="2">
    <citation type="submission" date="2014-07" db="EMBL/GenBank/DDBJ databases">
        <authorList>
            <person name="Hull J."/>
        </authorList>
    </citation>
    <scope>NUCLEOTIDE SEQUENCE</scope>
</reference>
<evidence type="ECO:0000256" key="7">
    <source>
        <dbReference type="ARBA" id="ARBA00023242"/>
    </source>
</evidence>